<keyword evidence="7" id="KW-0547">Nucleotide-binding</keyword>
<dbReference type="GO" id="GO:0006397">
    <property type="term" value="P:mRNA processing"/>
    <property type="evidence" value="ECO:0007669"/>
    <property type="project" value="InterPro"/>
</dbReference>
<dbReference type="InterPro" id="IPR038357">
    <property type="entry name" value="KEN_sf"/>
</dbReference>
<evidence type="ECO:0000313" key="16">
    <source>
        <dbReference type="Proteomes" id="UP000765509"/>
    </source>
</evidence>
<dbReference type="InterPro" id="IPR011009">
    <property type="entry name" value="Kinase-like_dom_sf"/>
</dbReference>
<dbReference type="SMART" id="SM00220">
    <property type="entry name" value="S_TKc"/>
    <property type="match status" value="1"/>
</dbReference>
<dbReference type="Gene3D" id="1.10.510.10">
    <property type="entry name" value="Transferase(Phosphotransferase) domain 1"/>
    <property type="match status" value="1"/>
</dbReference>
<dbReference type="GO" id="GO:0051082">
    <property type="term" value="F:unfolded protein binding"/>
    <property type="evidence" value="ECO:0007669"/>
    <property type="project" value="TreeGrafter"/>
</dbReference>
<dbReference type="InterPro" id="IPR011047">
    <property type="entry name" value="Quinoprotein_ADH-like_sf"/>
</dbReference>
<keyword evidence="16" id="KW-1185">Reference proteome</keyword>
<name>A0A9Q3BQB6_9BASI</name>
<evidence type="ECO:0000256" key="9">
    <source>
        <dbReference type="ARBA" id="ARBA00022840"/>
    </source>
</evidence>
<feature type="compositionally biased region" description="Low complexity" evidence="12">
    <location>
        <begin position="269"/>
        <end position="279"/>
    </location>
</feature>
<dbReference type="PROSITE" id="PS50011">
    <property type="entry name" value="PROTEIN_KINASE_DOM"/>
    <property type="match status" value="1"/>
</dbReference>
<comment type="subcellular location">
    <subcellularLocation>
        <location evidence="1">Membrane</location>
        <topology evidence="1">Single-pass membrane protein</topology>
    </subcellularLocation>
</comment>
<dbReference type="Pfam" id="PF00069">
    <property type="entry name" value="Pkinase"/>
    <property type="match status" value="2"/>
</dbReference>
<dbReference type="InterPro" id="IPR010513">
    <property type="entry name" value="KEN_dom"/>
</dbReference>
<evidence type="ECO:0000313" key="15">
    <source>
        <dbReference type="EMBL" id="MBW0470341.1"/>
    </source>
</evidence>
<dbReference type="SMART" id="SM00580">
    <property type="entry name" value="PUG"/>
    <property type="match status" value="1"/>
</dbReference>
<feature type="region of interest" description="Disordered" evidence="12">
    <location>
        <begin position="789"/>
        <end position="821"/>
    </location>
</feature>
<evidence type="ECO:0000259" key="13">
    <source>
        <dbReference type="PROSITE" id="PS50011"/>
    </source>
</evidence>
<dbReference type="InterPro" id="IPR000719">
    <property type="entry name" value="Prot_kinase_dom"/>
</dbReference>
<evidence type="ECO:0000256" key="11">
    <source>
        <dbReference type="ARBA" id="ARBA00023136"/>
    </source>
</evidence>
<feature type="region of interest" description="Disordered" evidence="12">
    <location>
        <begin position="1"/>
        <end position="52"/>
    </location>
</feature>
<gene>
    <name evidence="15" type="ORF">O181_010056</name>
</gene>
<proteinExistence type="predicted"/>
<dbReference type="InterPro" id="IPR008271">
    <property type="entry name" value="Ser/Thr_kinase_AS"/>
</dbReference>
<dbReference type="GO" id="GO:0070059">
    <property type="term" value="P:intrinsic apoptotic signaling pathway in response to endoplasmic reticulum stress"/>
    <property type="evidence" value="ECO:0007669"/>
    <property type="project" value="TreeGrafter"/>
</dbReference>
<evidence type="ECO:0000256" key="2">
    <source>
        <dbReference type="ARBA" id="ARBA00012513"/>
    </source>
</evidence>
<feature type="compositionally biased region" description="Polar residues" evidence="12">
    <location>
        <begin position="791"/>
        <end position="821"/>
    </location>
</feature>
<feature type="domain" description="KEN" evidence="14">
    <location>
        <begin position="1218"/>
        <end position="1381"/>
    </location>
</feature>
<dbReference type="EMBL" id="AVOT02002434">
    <property type="protein sequence ID" value="MBW0470341.1"/>
    <property type="molecule type" value="Genomic_DNA"/>
</dbReference>
<evidence type="ECO:0000256" key="10">
    <source>
        <dbReference type="ARBA" id="ARBA00022989"/>
    </source>
</evidence>
<dbReference type="PROSITE" id="PS51392">
    <property type="entry name" value="KEN"/>
    <property type="match status" value="1"/>
</dbReference>
<dbReference type="GO" id="GO:0004521">
    <property type="term" value="F:RNA endonuclease activity"/>
    <property type="evidence" value="ECO:0007669"/>
    <property type="project" value="InterPro"/>
</dbReference>
<dbReference type="Pfam" id="PF06479">
    <property type="entry name" value="Ribonuc_2-5A"/>
    <property type="match status" value="1"/>
</dbReference>
<keyword evidence="4" id="KW-0808">Transferase</keyword>
<keyword evidence="8" id="KW-0418">Kinase</keyword>
<dbReference type="CDD" id="cd10422">
    <property type="entry name" value="RNase_Ire1"/>
    <property type="match status" value="1"/>
</dbReference>
<dbReference type="SUPFAM" id="SSF50998">
    <property type="entry name" value="Quinoprotein alcohol dehydrogenase-like"/>
    <property type="match status" value="1"/>
</dbReference>
<dbReference type="GO" id="GO:0004674">
    <property type="term" value="F:protein serine/threonine kinase activity"/>
    <property type="evidence" value="ECO:0007669"/>
    <property type="project" value="UniProtKB-KW"/>
</dbReference>
<feature type="compositionally biased region" description="Low complexity" evidence="12">
    <location>
        <begin position="578"/>
        <end position="598"/>
    </location>
</feature>
<feature type="region of interest" description="Disordered" evidence="12">
    <location>
        <begin position="93"/>
        <end position="150"/>
    </location>
</feature>
<dbReference type="Gene3D" id="3.30.200.20">
    <property type="entry name" value="Phosphorylase Kinase, domain 1"/>
    <property type="match status" value="1"/>
</dbReference>
<feature type="domain" description="Protein kinase" evidence="13">
    <location>
        <begin position="896"/>
        <end position="1215"/>
    </location>
</feature>
<dbReference type="SUPFAM" id="SSF56112">
    <property type="entry name" value="Protein kinase-like (PK-like)"/>
    <property type="match status" value="1"/>
</dbReference>
<dbReference type="SMART" id="SM00564">
    <property type="entry name" value="PQQ"/>
    <property type="match status" value="2"/>
</dbReference>
<evidence type="ECO:0000256" key="7">
    <source>
        <dbReference type="ARBA" id="ARBA00022741"/>
    </source>
</evidence>
<organism evidence="15 16">
    <name type="scientific">Austropuccinia psidii MF-1</name>
    <dbReference type="NCBI Taxonomy" id="1389203"/>
    <lineage>
        <taxon>Eukaryota</taxon>
        <taxon>Fungi</taxon>
        <taxon>Dikarya</taxon>
        <taxon>Basidiomycota</taxon>
        <taxon>Pucciniomycotina</taxon>
        <taxon>Pucciniomycetes</taxon>
        <taxon>Pucciniales</taxon>
        <taxon>Sphaerophragmiaceae</taxon>
        <taxon>Austropuccinia</taxon>
    </lineage>
</organism>
<evidence type="ECO:0000256" key="1">
    <source>
        <dbReference type="ARBA" id="ARBA00004167"/>
    </source>
</evidence>
<evidence type="ECO:0000256" key="8">
    <source>
        <dbReference type="ARBA" id="ARBA00022777"/>
    </source>
</evidence>
<protein>
    <recommendedName>
        <fullName evidence="2">non-specific serine/threonine protein kinase</fullName>
        <ecNumber evidence="2">2.7.11.1</ecNumber>
    </recommendedName>
</protein>
<dbReference type="InterPro" id="IPR045133">
    <property type="entry name" value="IRE1/2-like"/>
</dbReference>
<dbReference type="PANTHER" id="PTHR13954:SF6">
    <property type="entry name" value="NON-SPECIFIC SERINE_THREONINE PROTEIN KINASE"/>
    <property type="match status" value="1"/>
</dbReference>
<comment type="caution">
    <text evidence="15">The sequence shown here is derived from an EMBL/GenBank/DDBJ whole genome shotgun (WGS) entry which is preliminary data.</text>
</comment>
<reference evidence="15" key="1">
    <citation type="submission" date="2021-03" db="EMBL/GenBank/DDBJ databases">
        <title>Draft genome sequence of rust myrtle Austropuccinia psidii MF-1, a brazilian biotype.</title>
        <authorList>
            <person name="Quecine M.C."/>
            <person name="Pachon D.M.R."/>
            <person name="Bonatelli M.L."/>
            <person name="Correr F.H."/>
            <person name="Franceschini L.M."/>
            <person name="Leite T.F."/>
            <person name="Margarido G.R.A."/>
            <person name="Almeida C.A."/>
            <person name="Ferrarezi J.A."/>
            <person name="Labate C.A."/>
        </authorList>
    </citation>
    <scope>NUCLEOTIDE SEQUENCE</scope>
    <source>
        <strain evidence="15">MF-1</strain>
    </source>
</reference>
<evidence type="ECO:0000259" key="14">
    <source>
        <dbReference type="PROSITE" id="PS51392"/>
    </source>
</evidence>
<keyword evidence="11" id="KW-0472">Membrane</keyword>
<dbReference type="PANTHER" id="PTHR13954">
    <property type="entry name" value="IRE1-RELATED"/>
    <property type="match status" value="1"/>
</dbReference>
<dbReference type="OrthoDB" id="63989at2759"/>
<keyword evidence="3" id="KW-0723">Serine/threonine-protein kinase</keyword>
<evidence type="ECO:0000256" key="4">
    <source>
        <dbReference type="ARBA" id="ARBA00022679"/>
    </source>
</evidence>
<dbReference type="Gene3D" id="1.20.1440.180">
    <property type="entry name" value="KEN domain"/>
    <property type="match status" value="1"/>
</dbReference>
<evidence type="ECO:0000256" key="5">
    <source>
        <dbReference type="ARBA" id="ARBA00022692"/>
    </source>
</evidence>
<evidence type="ECO:0000256" key="12">
    <source>
        <dbReference type="SAM" id="MobiDB-lite"/>
    </source>
</evidence>
<dbReference type="GO" id="GO:0005524">
    <property type="term" value="F:ATP binding"/>
    <property type="evidence" value="ECO:0007669"/>
    <property type="project" value="UniProtKB-KW"/>
</dbReference>
<evidence type="ECO:0000256" key="3">
    <source>
        <dbReference type="ARBA" id="ARBA00022527"/>
    </source>
</evidence>
<feature type="compositionally biased region" description="Low complexity" evidence="12">
    <location>
        <begin position="10"/>
        <end position="20"/>
    </location>
</feature>
<dbReference type="InterPro" id="IPR018391">
    <property type="entry name" value="PQQ_b-propeller_rpt"/>
</dbReference>
<keyword evidence="6" id="KW-0732">Signal</keyword>
<keyword evidence="10" id="KW-1133">Transmembrane helix</keyword>
<evidence type="ECO:0000256" key="6">
    <source>
        <dbReference type="ARBA" id="ARBA00022729"/>
    </source>
</evidence>
<dbReference type="GO" id="GO:1990604">
    <property type="term" value="C:IRE1-TRAF2-ASK1 complex"/>
    <property type="evidence" value="ECO:0007669"/>
    <property type="project" value="TreeGrafter"/>
</dbReference>
<feature type="region of interest" description="Disordered" evidence="12">
    <location>
        <begin position="234"/>
        <end position="281"/>
    </location>
</feature>
<feature type="region of interest" description="Disordered" evidence="12">
    <location>
        <begin position="546"/>
        <end position="604"/>
    </location>
</feature>
<keyword evidence="5" id="KW-0812">Transmembrane</keyword>
<dbReference type="PROSITE" id="PS00108">
    <property type="entry name" value="PROTEIN_KINASE_ST"/>
    <property type="match status" value="1"/>
</dbReference>
<feature type="compositionally biased region" description="Polar residues" evidence="12">
    <location>
        <begin position="103"/>
        <end position="114"/>
    </location>
</feature>
<keyword evidence="9" id="KW-0067">ATP-binding</keyword>
<sequence length="1382" mass="157362">MDSKIHNTDGQQGQQGQQGQEPENSLKNLIRDHHHPSSSSSSSSSNIQEDNNNDLSFELSPIVLVTTLDGKLHALDRKTGTWNWTLKDSIKSSIDHHHHHPNPFTNTSTPSQNHHGFENDRESSNENDQDQDEYQEKNQQENQNQNSREENYQDFQELFTIEPKNDGDLYLFTRSSNSSLHPDRLEKLPISISQLINLSPFSFPNDPSSKIFIGKKESNLITINLKTGKIMDSTHHNLNLKSKSNSKSKKSTKSSNLSQNHHSCFEPLNSSSNSSSSSNHPNQTDLLYIGKTDYQISIYSKPNTLFQTLRYSTYTPSNLAHPLQAIWTRTPDGIYLEATHDGNLICFQDQVIKSSNYPNSHQNLHQTQKKVWQNSFPNPVTTIFDVVFPKVKNPHLDPTINHPYNNQPYSLQQPIILIQPKHSTFKFDLTSQSSLSSINDHQINLFNLLQPQASYPLHLKSSSSSQTPINLQPRAFVGKFHHSFYVMSQKNFPLVALAPVATFTALHPGPSIGTHPLLDSRFQNGFFHFSHTHRLLDPASHHYPLDQIINPNHHHQHSKLPLALDPTPEHPSLPPSDPSTLSSPLTSSSHSDNRQSSSLPAQADTTPIQLQQRAAQISSLIVRTFKHQLMSNNPQNSHSNQTLDDRLLDVNPVITIFFVLIFLTWWASRKLGPQSISRWDHLHQFVNRALGNESIKLIEPGNLNQARVSPLDDKKVTASILVNKTDEKLLTEMAKEDLLNNPEIIKSELTSTLKQKPKRRRGKRAGQKALAAAAKAEAEATKATTIELHSENLSVPTSESQNPSTIPIKSSAKIQSPKARSNVQKYQSKTVKLVEIPRNLDSSLEEPVKKIIDEKETNCVTVRFQLDQEKIDKESLVSSQFESYDALQPLRVGSLVVTNDTIGYGSHGTVVLKGTFQGRQVAVKRLLKDFVTLASHEVSLLQESDDHPNVVRYFVKESLDNFLYIALELCNASLYDLIERKQFKEYEELLDIFNIKKALKQITSGLSYLHKLKIVHRDIKPQNILISINRSLPSSKVKKEAGGRMEGKSFRMLISDFGLCKKLEIDESSFAQTANHAAGSFGYRAPEILRGQVNLNDQSNSTTNSSPASTVTNLIANGDSNGTCTHSELSRNRLTRSIDIFSLGCIYYYVLTNGEHPFGSRYEREVNILKDESCLDQLDGFAEEAFEAQELIRAMIRSNPRERPGTEQILENPYFWEPSKKLMFLCDSSDRFEMMEREPAEEALIQLEDKERFYRYLDQHHSDKVKKGKQVEVGENSQNAKRDFNKEFDWCKKVDKVLIENLGKYRKYDGNSIRDLLRVMRNKKHHYQDLPNHLKKVLGNNYPNEFLFYFLKKFPQLFLHVFNIITKNFKNEIIFQDYFNEL</sequence>
<accession>A0A9Q3BQB6</accession>
<dbReference type="EC" id="2.7.11.1" evidence="2"/>
<dbReference type="GO" id="GO:0036498">
    <property type="term" value="P:IRE1-mediated unfolded protein response"/>
    <property type="evidence" value="ECO:0007669"/>
    <property type="project" value="TreeGrafter"/>
</dbReference>
<feature type="compositionally biased region" description="Basic and acidic residues" evidence="12">
    <location>
        <begin position="115"/>
        <end position="124"/>
    </location>
</feature>
<dbReference type="Proteomes" id="UP000765509">
    <property type="component" value="Unassembled WGS sequence"/>
</dbReference>
<dbReference type="FunFam" id="3.30.200.20:FF:000077">
    <property type="entry name" value="Putative Serine/threonine-protein kinase/endoribonuclease IRE1"/>
    <property type="match status" value="1"/>
</dbReference>